<accession>A0ABW7N490</accession>
<name>A0ABW7N490_9BACT</name>
<dbReference type="Proteomes" id="UP001610063">
    <property type="component" value="Unassembled WGS sequence"/>
</dbReference>
<evidence type="ECO:0000313" key="2">
    <source>
        <dbReference type="Proteomes" id="UP001610063"/>
    </source>
</evidence>
<comment type="caution">
    <text evidence="1">The sequence shown here is derived from an EMBL/GenBank/DDBJ whole genome shotgun (WGS) entry which is preliminary data.</text>
</comment>
<dbReference type="EMBL" id="JBIPKE010000011">
    <property type="protein sequence ID" value="MFH6982237.1"/>
    <property type="molecule type" value="Genomic_DNA"/>
</dbReference>
<evidence type="ECO:0000313" key="1">
    <source>
        <dbReference type="EMBL" id="MFH6982237.1"/>
    </source>
</evidence>
<organism evidence="1 2">
    <name type="scientific">Marinoscillum luteum</name>
    <dbReference type="NCBI Taxonomy" id="861051"/>
    <lineage>
        <taxon>Bacteria</taxon>
        <taxon>Pseudomonadati</taxon>
        <taxon>Bacteroidota</taxon>
        <taxon>Cytophagia</taxon>
        <taxon>Cytophagales</taxon>
        <taxon>Reichenbachiellaceae</taxon>
        <taxon>Marinoscillum</taxon>
    </lineage>
</organism>
<gene>
    <name evidence="1" type="ORF">ACHKAR_02250</name>
</gene>
<reference evidence="1 2" key="1">
    <citation type="journal article" date="2013" name="Int. J. Syst. Evol. Microbiol.">
        <title>Marinoscillum luteum sp. nov., isolated from marine sediment.</title>
        <authorList>
            <person name="Cha I.T."/>
            <person name="Park S.J."/>
            <person name="Kim S.J."/>
            <person name="Kim J.G."/>
            <person name="Jung M.Y."/>
            <person name="Shin K.S."/>
            <person name="Kwon K.K."/>
            <person name="Yang S.H."/>
            <person name="Seo Y.S."/>
            <person name="Rhee S.K."/>
        </authorList>
    </citation>
    <scope>NUCLEOTIDE SEQUENCE [LARGE SCALE GENOMIC DNA]</scope>
    <source>
        <strain evidence="1 2">KCTC 23939</strain>
    </source>
</reference>
<keyword evidence="2" id="KW-1185">Reference proteome</keyword>
<protein>
    <submittedName>
        <fullName evidence="1">Uncharacterized protein</fullName>
    </submittedName>
</protein>
<dbReference type="RefSeq" id="WP_395415995.1">
    <property type="nucleotide sequence ID" value="NZ_JBIPKE010000011.1"/>
</dbReference>
<sequence>MNLSSEEIYSQFGQFDCFVTLTFHFNSNSFKGFGLTLMGTFMYTLEERKEMEQVLKQKEIPRTSRPIKFKPSELEELTEEQRVVLDKDGINCSEILSIQCFNWSRTENRFRKRGVREIPNTINLEVDTSKINQDLFHIGFLKRRLASQYDLIPKEKVELLGMLKFYDPSIADEIEKQLTTDNEPLVELPSDYYYKRSKYLNKKAEEKDKKDLVKYLNDRSVRRIELINNELIKSSEKFKEVARIYESPLNNLVTEAVLFDEELILPYKRPIWWDFERFLHTYCRHVKETKVGERFEEKTIFRYKIDDIRNIVNMVVRKVYPEFLEHFATYDTNFRRMGKRSIYYDGVYYRLEVEKSGRLISFHPYNDDFSSEISPTE</sequence>
<proteinExistence type="predicted"/>